<dbReference type="OrthoDB" id="9805604at2"/>
<dbReference type="InterPro" id="IPR050793">
    <property type="entry name" value="CMP-NeuNAc_synthase"/>
</dbReference>
<dbReference type="InterPro" id="IPR029044">
    <property type="entry name" value="Nucleotide-diphossugar_trans"/>
</dbReference>
<gene>
    <name evidence="1" type="ORF">SAMN05444349_1189</name>
</gene>
<organism evidence="1 2">
    <name type="scientific">Bacteroides faecichinchillae</name>
    <dbReference type="NCBI Taxonomy" id="871325"/>
    <lineage>
        <taxon>Bacteria</taxon>
        <taxon>Pseudomonadati</taxon>
        <taxon>Bacteroidota</taxon>
        <taxon>Bacteroidia</taxon>
        <taxon>Bacteroidales</taxon>
        <taxon>Bacteroidaceae</taxon>
        <taxon>Bacteroides</taxon>
    </lineage>
</organism>
<dbReference type="CDD" id="cd02513">
    <property type="entry name" value="CMP-NeuAc_Synthase"/>
    <property type="match status" value="1"/>
</dbReference>
<dbReference type="PANTHER" id="PTHR21485">
    <property type="entry name" value="HAD SUPERFAMILY MEMBERS CMAS AND KDSC"/>
    <property type="match status" value="1"/>
</dbReference>
<keyword evidence="2" id="KW-1185">Reference proteome</keyword>
<evidence type="ECO:0000313" key="2">
    <source>
        <dbReference type="Proteomes" id="UP000184436"/>
    </source>
</evidence>
<dbReference type="Gene3D" id="3.90.550.10">
    <property type="entry name" value="Spore Coat Polysaccharide Biosynthesis Protein SpsA, Chain A"/>
    <property type="match status" value="1"/>
</dbReference>
<dbReference type="PANTHER" id="PTHR21485:SF6">
    <property type="entry name" value="N-ACYLNEURAMINATE CYTIDYLYLTRANSFERASE-RELATED"/>
    <property type="match status" value="1"/>
</dbReference>
<evidence type="ECO:0000313" key="1">
    <source>
        <dbReference type="EMBL" id="SHF38871.1"/>
    </source>
</evidence>
<dbReference type="SUPFAM" id="SSF53448">
    <property type="entry name" value="Nucleotide-diphospho-sugar transferases"/>
    <property type="match status" value="1"/>
</dbReference>
<dbReference type="InterPro" id="IPR003329">
    <property type="entry name" value="Cytidylyl_trans"/>
</dbReference>
<protein>
    <submittedName>
        <fullName evidence="1">N-acylneuraminate cytidylyltransferase</fullName>
    </submittedName>
</protein>
<accession>A0A1M5B8I7</accession>
<dbReference type="Proteomes" id="UP000184436">
    <property type="component" value="Unassembled WGS sequence"/>
</dbReference>
<proteinExistence type="predicted"/>
<dbReference type="Pfam" id="PF02348">
    <property type="entry name" value="CTP_transf_3"/>
    <property type="match status" value="1"/>
</dbReference>
<dbReference type="EMBL" id="FQVD01000018">
    <property type="protein sequence ID" value="SHF38871.1"/>
    <property type="molecule type" value="Genomic_DNA"/>
</dbReference>
<dbReference type="RefSeq" id="WP_025075282.1">
    <property type="nucleotide sequence ID" value="NZ_FQVD01000018.1"/>
</dbReference>
<keyword evidence="1" id="KW-0548">Nucleotidyltransferase</keyword>
<name>A0A1M5B8I7_9BACE</name>
<keyword evidence="1" id="KW-0808">Transferase</keyword>
<dbReference type="STRING" id="871325.SAMN05444349_1189"/>
<dbReference type="AlphaFoldDB" id="A0A1M5B8I7"/>
<sequence length="231" mass="26076">MSKVLFIIPARGGSKGIPHKNIKELCGKPLITYSIDVARQIVSDENICVSTDDDEIIRMVESYGLSVGFKRPDYLSTDQAGTNGVLLHALDFYEKQGHFFDVLILLQPTSPFRKVIHLKEALALYDSSIDMVVSVKEAATNPYYNSFEEGKEGLLTVSKGDGKIERRQDAPKVWEFNGSIYVINPTSLKEKGLSGFTRIKKYEMDDIHSVDLDTMFDWKIAELMLKEKMVE</sequence>
<reference evidence="1 2" key="1">
    <citation type="submission" date="2016-11" db="EMBL/GenBank/DDBJ databases">
        <authorList>
            <person name="Jaros S."/>
            <person name="Januszkiewicz K."/>
            <person name="Wedrychowicz H."/>
        </authorList>
    </citation>
    <scope>NUCLEOTIDE SEQUENCE [LARGE SCALE GENOMIC DNA]</scope>
    <source>
        <strain evidence="1 2">DSM 26883</strain>
    </source>
</reference>
<dbReference type="GO" id="GO:0008781">
    <property type="term" value="F:N-acylneuraminate cytidylyltransferase activity"/>
    <property type="evidence" value="ECO:0007669"/>
    <property type="project" value="TreeGrafter"/>
</dbReference>